<organism evidence="2 3">
    <name type="scientific">Ensete ventricosum</name>
    <name type="common">Abyssinian banana</name>
    <name type="synonym">Musa ensete</name>
    <dbReference type="NCBI Taxonomy" id="4639"/>
    <lineage>
        <taxon>Eukaryota</taxon>
        <taxon>Viridiplantae</taxon>
        <taxon>Streptophyta</taxon>
        <taxon>Embryophyta</taxon>
        <taxon>Tracheophyta</taxon>
        <taxon>Spermatophyta</taxon>
        <taxon>Magnoliopsida</taxon>
        <taxon>Liliopsida</taxon>
        <taxon>Zingiberales</taxon>
        <taxon>Musaceae</taxon>
        <taxon>Ensete</taxon>
    </lineage>
</organism>
<keyword evidence="1" id="KW-0472">Membrane</keyword>
<keyword evidence="1" id="KW-1133">Transmembrane helix</keyword>
<evidence type="ECO:0000313" key="2">
    <source>
        <dbReference type="EMBL" id="RRT65438.1"/>
    </source>
</evidence>
<name>A0A426ZN83_ENSVE</name>
<protein>
    <recommendedName>
        <fullName evidence="4">Transmembrane protein</fullName>
    </recommendedName>
</protein>
<feature type="transmembrane region" description="Helical" evidence="1">
    <location>
        <begin position="122"/>
        <end position="141"/>
    </location>
</feature>
<gene>
    <name evidence="2" type="ORF">B296_00009095</name>
</gene>
<proteinExistence type="predicted"/>
<dbReference type="Proteomes" id="UP000287651">
    <property type="component" value="Unassembled WGS sequence"/>
</dbReference>
<dbReference type="AlphaFoldDB" id="A0A426ZN83"/>
<evidence type="ECO:0000256" key="1">
    <source>
        <dbReference type="SAM" id="Phobius"/>
    </source>
</evidence>
<keyword evidence="1" id="KW-0812">Transmembrane</keyword>
<dbReference type="EMBL" id="AMZH03005813">
    <property type="protein sequence ID" value="RRT65438.1"/>
    <property type="molecule type" value="Genomic_DNA"/>
</dbReference>
<evidence type="ECO:0000313" key="3">
    <source>
        <dbReference type="Proteomes" id="UP000287651"/>
    </source>
</evidence>
<accession>A0A426ZN83</accession>
<reference evidence="2 3" key="1">
    <citation type="journal article" date="2014" name="Agronomy (Basel)">
        <title>A Draft Genome Sequence for Ensete ventricosum, the Drought-Tolerant Tree Against Hunger.</title>
        <authorList>
            <person name="Harrison J."/>
            <person name="Moore K.A."/>
            <person name="Paszkiewicz K."/>
            <person name="Jones T."/>
            <person name="Grant M."/>
            <person name="Ambacheew D."/>
            <person name="Muzemil S."/>
            <person name="Studholme D.J."/>
        </authorList>
    </citation>
    <scope>NUCLEOTIDE SEQUENCE [LARGE SCALE GENOMIC DNA]</scope>
</reference>
<feature type="transmembrane region" description="Helical" evidence="1">
    <location>
        <begin position="153"/>
        <end position="175"/>
    </location>
</feature>
<comment type="caution">
    <text evidence="2">The sequence shown here is derived from an EMBL/GenBank/DDBJ whole genome shotgun (WGS) entry which is preliminary data.</text>
</comment>
<sequence length="181" mass="20754">MRPLRGTHLARPYSPITERVRTRVAGFLFRFYWSFFKTDHEITVLPNPKEGPRYFQSPPPLAPIPVCRFPARSTRLRRSARDDARGSNLLGNFPPTSLLRSVVRRRSCSFSSFSGLRCWRSALTTSGLPLSLSLSFFVAYACSGFVCFSWNSVVIWVSAQSVWFFDLFFLSLCFMEIRVSC</sequence>
<evidence type="ECO:0008006" key="4">
    <source>
        <dbReference type="Google" id="ProtNLM"/>
    </source>
</evidence>